<dbReference type="Proteomes" id="UP000799118">
    <property type="component" value="Unassembled WGS sequence"/>
</dbReference>
<reference evidence="1" key="1">
    <citation type="journal article" date="2019" name="Environ. Microbiol.">
        <title>Fungal ecological strategies reflected in gene transcription - a case study of two litter decomposers.</title>
        <authorList>
            <person name="Barbi F."/>
            <person name="Kohler A."/>
            <person name="Barry K."/>
            <person name="Baskaran P."/>
            <person name="Daum C."/>
            <person name="Fauchery L."/>
            <person name="Ihrmark K."/>
            <person name="Kuo A."/>
            <person name="LaButti K."/>
            <person name="Lipzen A."/>
            <person name="Morin E."/>
            <person name="Grigoriev I.V."/>
            <person name="Henrissat B."/>
            <person name="Lindahl B."/>
            <person name="Martin F."/>
        </authorList>
    </citation>
    <scope>NUCLEOTIDE SEQUENCE</scope>
    <source>
        <strain evidence="1">JB14</strain>
    </source>
</reference>
<accession>A0A6A4GXT8</accession>
<protein>
    <submittedName>
        <fullName evidence="1">Uncharacterized protein</fullName>
    </submittedName>
</protein>
<dbReference type="EMBL" id="ML769653">
    <property type="protein sequence ID" value="KAE9390578.1"/>
    <property type="molecule type" value="Genomic_DNA"/>
</dbReference>
<evidence type="ECO:0000313" key="2">
    <source>
        <dbReference type="Proteomes" id="UP000799118"/>
    </source>
</evidence>
<keyword evidence="2" id="KW-1185">Reference proteome</keyword>
<dbReference type="OrthoDB" id="2686689at2759"/>
<gene>
    <name evidence="1" type="ORF">BT96DRAFT_763763</name>
</gene>
<feature type="non-terminal residue" evidence="1">
    <location>
        <position position="1"/>
    </location>
</feature>
<sequence>QLAHQLGVHPQTVKARLRQNNIDYQFSTISDHELDILVRQFRQKKPDAGVQYLTGFLCSRGLWLQRR</sequence>
<organism evidence="1 2">
    <name type="scientific">Gymnopus androsaceus JB14</name>
    <dbReference type="NCBI Taxonomy" id="1447944"/>
    <lineage>
        <taxon>Eukaryota</taxon>
        <taxon>Fungi</taxon>
        <taxon>Dikarya</taxon>
        <taxon>Basidiomycota</taxon>
        <taxon>Agaricomycotina</taxon>
        <taxon>Agaricomycetes</taxon>
        <taxon>Agaricomycetidae</taxon>
        <taxon>Agaricales</taxon>
        <taxon>Marasmiineae</taxon>
        <taxon>Omphalotaceae</taxon>
        <taxon>Gymnopus</taxon>
    </lineage>
</organism>
<evidence type="ECO:0000313" key="1">
    <source>
        <dbReference type="EMBL" id="KAE9390578.1"/>
    </source>
</evidence>
<dbReference type="AlphaFoldDB" id="A0A6A4GXT8"/>
<feature type="non-terminal residue" evidence="1">
    <location>
        <position position="67"/>
    </location>
</feature>
<proteinExistence type="predicted"/>
<name>A0A6A4GXT8_9AGAR</name>